<keyword evidence="3" id="KW-1185">Reference proteome</keyword>
<dbReference type="STRING" id="555500.I215_14783"/>
<dbReference type="eggNOG" id="COG2963">
    <property type="taxonomic scope" value="Bacteria"/>
</dbReference>
<evidence type="ECO:0000259" key="1">
    <source>
        <dbReference type="Pfam" id="PF13518"/>
    </source>
</evidence>
<dbReference type="EMBL" id="AMSG01000036">
    <property type="protein sequence ID" value="EKF54003.1"/>
    <property type="molecule type" value="Genomic_DNA"/>
</dbReference>
<protein>
    <recommendedName>
        <fullName evidence="1">Insertion element IS150 protein InsJ-like helix-turn-helix domain-containing protein</fullName>
    </recommendedName>
</protein>
<reference evidence="2 3" key="1">
    <citation type="journal article" date="2012" name="J. Bacteriol.">
        <title>Genome Sequence of Galbibacter marinum Type Strain ck-I2-15.</title>
        <authorList>
            <person name="Lai Q."/>
            <person name="Li C."/>
            <person name="Shao Z."/>
        </authorList>
    </citation>
    <scope>NUCLEOTIDE SEQUENCE [LARGE SCALE GENOMIC DNA]</scope>
    <source>
        <strain evidence="3">ck-I2-15</strain>
    </source>
</reference>
<dbReference type="Proteomes" id="UP000007364">
    <property type="component" value="Unassembled WGS sequence"/>
</dbReference>
<accession>K2NYW4</accession>
<organism evidence="2 3">
    <name type="scientific">Galbibacter marinus</name>
    <dbReference type="NCBI Taxonomy" id="555500"/>
    <lineage>
        <taxon>Bacteria</taxon>
        <taxon>Pseudomonadati</taxon>
        <taxon>Bacteroidota</taxon>
        <taxon>Flavobacteriia</taxon>
        <taxon>Flavobacteriales</taxon>
        <taxon>Flavobacteriaceae</taxon>
        <taxon>Galbibacter</taxon>
    </lineage>
</organism>
<evidence type="ECO:0000313" key="2">
    <source>
        <dbReference type="EMBL" id="EKF54003.1"/>
    </source>
</evidence>
<comment type="caution">
    <text evidence="2">The sequence shown here is derived from an EMBL/GenBank/DDBJ whole genome shotgun (WGS) entry which is preliminary data.</text>
</comment>
<sequence length="93" mass="10676">MSRKVKEMRMRKLVSAYHQSGESITQFSSAHGLSRSRLYYWVQRFKDTSMVEVSPEEKMSSNFIPIDLPTGPNPEPSYIIINKPCGTQIKIPL</sequence>
<dbReference type="RefSeq" id="WP_008992780.1">
    <property type="nucleotide sequence ID" value="NZ_AMSG01000036.1"/>
</dbReference>
<dbReference type="InterPro" id="IPR055247">
    <property type="entry name" value="InsJ-like_HTH"/>
</dbReference>
<evidence type="ECO:0000313" key="3">
    <source>
        <dbReference type="Proteomes" id="UP000007364"/>
    </source>
</evidence>
<gene>
    <name evidence="2" type="ORF">I215_14783</name>
</gene>
<dbReference type="AlphaFoldDB" id="K2NYW4"/>
<proteinExistence type="predicted"/>
<dbReference type="OrthoDB" id="1444111at2"/>
<name>K2NYW4_9FLAO</name>
<dbReference type="Pfam" id="PF13518">
    <property type="entry name" value="HTH_28"/>
    <property type="match status" value="1"/>
</dbReference>
<feature type="domain" description="Insertion element IS150 protein InsJ-like helix-turn-helix" evidence="1">
    <location>
        <begin position="12"/>
        <end position="46"/>
    </location>
</feature>
<dbReference type="NCBIfam" id="NF047593">
    <property type="entry name" value="IS66_ISAeme5_TnpA"/>
    <property type="match status" value="1"/>
</dbReference>